<dbReference type="Pfam" id="PF01168">
    <property type="entry name" value="Ala_racemase_N"/>
    <property type="match status" value="1"/>
</dbReference>
<evidence type="ECO:0000256" key="1">
    <source>
        <dbReference type="ARBA" id="ARBA00022898"/>
    </source>
</evidence>
<evidence type="ECO:0000256" key="2">
    <source>
        <dbReference type="HAMAP-Rule" id="MF_02087"/>
    </source>
</evidence>
<feature type="modified residue" description="N6-(pyridoxal phosphate)lysine" evidence="2 3">
    <location>
        <position position="36"/>
    </location>
</feature>
<keyword evidence="1 2" id="KW-0663">Pyridoxal phosphate</keyword>
<evidence type="ECO:0000256" key="3">
    <source>
        <dbReference type="PIRSR" id="PIRSR004848-1"/>
    </source>
</evidence>
<dbReference type="PANTHER" id="PTHR10146">
    <property type="entry name" value="PROLINE SYNTHETASE CO-TRANSCRIBED BACTERIAL HOMOLOG PROTEIN"/>
    <property type="match status" value="1"/>
</dbReference>
<name>A0A2P7Q145_9FIRM</name>
<dbReference type="SUPFAM" id="SSF51419">
    <property type="entry name" value="PLP-binding barrel"/>
    <property type="match status" value="1"/>
</dbReference>
<comment type="cofactor">
    <cofactor evidence="3">
        <name>pyridoxal 5'-phosphate</name>
        <dbReference type="ChEBI" id="CHEBI:597326"/>
    </cofactor>
</comment>
<gene>
    <name evidence="6" type="ORF">UF10_03330</name>
</gene>
<evidence type="ECO:0000259" key="5">
    <source>
        <dbReference type="Pfam" id="PF01168"/>
    </source>
</evidence>
<dbReference type="GO" id="GO:0030170">
    <property type="term" value="F:pyridoxal phosphate binding"/>
    <property type="evidence" value="ECO:0007669"/>
    <property type="project" value="UniProtKB-UniRule"/>
</dbReference>
<evidence type="ECO:0000313" key="6">
    <source>
        <dbReference type="EMBL" id="PSJ31676.1"/>
    </source>
</evidence>
<dbReference type="OrthoDB" id="9804072at2"/>
<keyword evidence="7" id="KW-1185">Reference proteome</keyword>
<dbReference type="HAMAP" id="MF_02087">
    <property type="entry name" value="PLP_homeostasis"/>
    <property type="match status" value="1"/>
</dbReference>
<comment type="similarity">
    <text evidence="2 4">Belongs to the pyridoxal phosphate-binding protein YggS/PROSC family.</text>
</comment>
<reference evidence="6" key="1">
    <citation type="thesis" date="2015" institute="Rutgers" country="The State University of New Jersey, 14 College Farm Rd., New Brunswick, NJ, USA">
        <title>Ammonia toxicity in bacteria and its implications for treatment of and resource recovery from highly nitrogenous organic wastes.</title>
        <authorList>
            <person name="Luther A.K."/>
        </authorList>
    </citation>
    <scope>NUCLEOTIDE SEQUENCE</scope>
    <source>
        <strain evidence="6">RT-10B</strain>
    </source>
</reference>
<dbReference type="AlphaFoldDB" id="A0A2P7Q145"/>
<evidence type="ECO:0000313" key="7">
    <source>
        <dbReference type="Proteomes" id="UP000241434"/>
    </source>
</evidence>
<sequence length="233" mass="26699">MMSIDKNLDKIRHNIEDVAQGCGRDFKDILLLGVTKTVDTDLVEEAMKYGITDVGENKPQELSRKYELIGDRVKWHQIGSLQTNKVKYIIDKVELIHSLDRISLAKEIQKRAEQHDITVKCLVQVNVSKEESKHGIYAEDVESFIRECSEKYDRIKITGLMTMAPFDAEKEEVRSVFRDLKKLSDDISKLKLPNVEMKDLSMGMSQDFDIAIEEGATIVRIGTSIFGKRNYNK</sequence>
<dbReference type="CDD" id="cd00635">
    <property type="entry name" value="PLPDE_III_YBL036c_like"/>
    <property type="match status" value="1"/>
</dbReference>
<dbReference type="InterPro" id="IPR029066">
    <property type="entry name" value="PLP-binding_barrel"/>
</dbReference>
<evidence type="ECO:0000256" key="4">
    <source>
        <dbReference type="RuleBase" id="RU004514"/>
    </source>
</evidence>
<dbReference type="PANTHER" id="PTHR10146:SF14">
    <property type="entry name" value="PYRIDOXAL PHOSPHATE HOMEOSTASIS PROTEIN"/>
    <property type="match status" value="1"/>
</dbReference>
<comment type="function">
    <text evidence="2">Pyridoxal 5'-phosphate (PLP)-binding protein, which is involved in PLP homeostasis.</text>
</comment>
<dbReference type="EMBL" id="JYGE01000003">
    <property type="protein sequence ID" value="PSJ31676.1"/>
    <property type="molecule type" value="Genomic_DNA"/>
</dbReference>
<dbReference type="RefSeq" id="WP_106776413.1">
    <property type="nucleotide sequence ID" value="NZ_JYGE01000003.1"/>
</dbReference>
<dbReference type="Proteomes" id="UP000241434">
    <property type="component" value="Unassembled WGS sequence"/>
</dbReference>
<comment type="caution">
    <text evidence="6">The sequence shown here is derived from an EMBL/GenBank/DDBJ whole genome shotgun (WGS) entry which is preliminary data.</text>
</comment>
<feature type="domain" description="Alanine racemase N-terminal" evidence="5">
    <location>
        <begin position="7"/>
        <end position="228"/>
    </location>
</feature>
<accession>A0A2P7Q145</accession>
<dbReference type="Gene3D" id="3.20.20.10">
    <property type="entry name" value="Alanine racemase"/>
    <property type="match status" value="1"/>
</dbReference>
<dbReference type="InterPro" id="IPR001608">
    <property type="entry name" value="Ala_racemase_N"/>
</dbReference>
<dbReference type="NCBIfam" id="TIGR00044">
    <property type="entry name" value="YggS family pyridoxal phosphate-dependent enzyme"/>
    <property type="match status" value="1"/>
</dbReference>
<dbReference type="PIRSF" id="PIRSF004848">
    <property type="entry name" value="YBL036c_PLPDEIII"/>
    <property type="match status" value="1"/>
</dbReference>
<dbReference type="FunFam" id="3.20.20.10:FF:000011">
    <property type="entry name" value="Pyridoxal phosphate homeostasis protein"/>
    <property type="match status" value="1"/>
</dbReference>
<proteinExistence type="inferred from homology"/>
<organism evidence="6 7">
    <name type="scientific">Peptostreptococcus russellii</name>
    <dbReference type="NCBI Taxonomy" id="215200"/>
    <lineage>
        <taxon>Bacteria</taxon>
        <taxon>Bacillati</taxon>
        <taxon>Bacillota</taxon>
        <taxon>Clostridia</taxon>
        <taxon>Peptostreptococcales</taxon>
        <taxon>Peptostreptococcaceae</taxon>
        <taxon>Peptostreptococcus</taxon>
    </lineage>
</organism>
<dbReference type="InterPro" id="IPR011078">
    <property type="entry name" value="PyrdxlP_homeostasis"/>
</dbReference>
<protein>
    <recommendedName>
        <fullName evidence="2">Pyridoxal phosphate homeostasis protein</fullName>
        <shortName evidence="2">PLP homeostasis protein</shortName>
    </recommendedName>
</protein>